<evidence type="ECO:0000256" key="3">
    <source>
        <dbReference type="SAM" id="MobiDB-lite"/>
    </source>
</evidence>
<feature type="domain" description="C3H1-type" evidence="4">
    <location>
        <begin position="15"/>
        <end position="43"/>
    </location>
</feature>
<dbReference type="PROSITE" id="PS50103">
    <property type="entry name" value="ZF_C3H1"/>
    <property type="match status" value="1"/>
</dbReference>
<dbReference type="PROSITE" id="PS50088">
    <property type="entry name" value="ANK_REPEAT"/>
    <property type="match status" value="1"/>
</dbReference>
<feature type="repeat" description="ANK" evidence="1">
    <location>
        <begin position="152"/>
        <end position="184"/>
    </location>
</feature>
<keyword evidence="2" id="KW-0479">Metal-binding</keyword>
<dbReference type="GO" id="GO:0010468">
    <property type="term" value="P:regulation of gene expression"/>
    <property type="evidence" value="ECO:0007669"/>
    <property type="project" value="UniProtKB-ARBA"/>
</dbReference>
<dbReference type="Gene3D" id="1.25.40.20">
    <property type="entry name" value="Ankyrin repeat-containing domain"/>
    <property type="match status" value="1"/>
</dbReference>
<proteinExistence type="predicted"/>
<dbReference type="Proteomes" id="UP000054565">
    <property type="component" value="Unassembled WGS sequence"/>
</dbReference>
<evidence type="ECO:0000313" key="5">
    <source>
        <dbReference type="EMBL" id="KMP05354.1"/>
    </source>
</evidence>
<evidence type="ECO:0000256" key="1">
    <source>
        <dbReference type="PROSITE-ProRule" id="PRU00023"/>
    </source>
</evidence>
<feature type="zinc finger region" description="C3H1-type" evidence="2">
    <location>
        <begin position="15"/>
        <end position="43"/>
    </location>
</feature>
<dbReference type="EMBL" id="DS028095">
    <property type="protein sequence ID" value="KMP05354.1"/>
    <property type="molecule type" value="Genomic_DNA"/>
</dbReference>
<keyword evidence="1" id="KW-0040">ANK repeat</keyword>
<dbReference type="SUPFAM" id="SSF52540">
    <property type="entry name" value="P-loop containing nucleoside triphosphate hydrolases"/>
    <property type="match status" value="1"/>
</dbReference>
<feature type="compositionally biased region" description="Polar residues" evidence="3">
    <location>
        <begin position="50"/>
        <end position="68"/>
    </location>
</feature>
<dbReference type="STRING" id="404692.A0A0J6YE78"/>
<keyword evidence="2" id="KW-0863">Zinc-finger</keyword>
<dbReference type="GO" id="GO:0008270">
    <property type="term" value="F:zinc ion binding"/>
    <property type="evidence" value="ECO:0007669"/>
    <property type="project" value="UniProtKB-KW"/>
</dbReference>
<keyword evidence="2" id="KW-0862">Zinc</keyword>
<gene>
    <name evidence="5" type="ORF">CIRG_05035</name>
</gene>
<evidence type="ECO:0000259" key="4">
    <source>
        <dbReference type="PROSITE" id="PS50103"/>
    </source>
</evidence>
<dbReference type="Gene3D" id="3.40.50.300">
    <property type="entry name" value="P-loop containing nucleotide triphosphate hydrolases"/>
    <property type="match status" value="1"/>
</dbReference>
<dbReference type="InterPro" id="IPR000571">
    <property type="entry name" value="Znf_CCCH"/>
</dbReference>
<dbReference type="OrthoDB" id="47330at2759"/>
<dbReference type="SMART" id="SM00248">
    <property type="entry name" value="ANK"/>
    <property type="match status" value="2"/>
</dbReference>
<evidence type="ECO:0000313" key="6">
    <source>
        <dbReference type="Proteomes" id="UP000054565"/>
    </source>
</evidence>
<dbReference type="PROSITE" id="PS50297">
    <property type="entry name" value="ANK_REP_REGION"/>
    <property type="match status" value="1"/>
</dbReference>
<name>A0A0J6YE78_COCIT</name>
<dbReference type="InterPro" id="IPR036770">
    <property type="entry name" value="Ankyrin_rpt-contain_sf"/>
</dbReference>
<evidence type="ECO:0000256" key="2">
    <source>
        <dbReference type="PROSITE-ProRule" id="PRU00723"/>
    </source>
</evidence>
<feature type="region of interest" description="Disordered" evidence="3">
    <location>
        <begin position="46"/>
        <end position="68"/>
    </location>
</feature>
<organism evidence="5 6">
    <name type="scientific">Coccidioides immitis RMSCC 2394</name>
    <dbReference type="NCBI Taxonomy" id="404692"/>
    <lineage>
        <taxon>Eukaryota</taxon>
        <taxon>Fungi</taxon>
        <taxon>Dikarya</taxon>
        <taxon>Ascomycota</taxon>
        <taxon>Pezizomycotina</taxon>
        <taxon>Eurotiomycetes</taxon>
        <taxon>Eurotiomycetidae</taxon>
        <taxon>Onygenales</taxon>
        <taxon>Onygenaceae</taxon>
        <taxon>Coccidioides</taxon>
    </lineage>
</organism>
<sequence>MDIKAFKVAPISVVQKKPLTCYYWKNSKCKFKDSECRFMHENTGKVASVPKSNSTSAEPQLRDTTASTSENDDLISLFSYNGSPGPKLEEPLKTDISCDTIQNSLLRPRVARISAWLIIRAIRENQDYDSIKSLLTANSFSEVKEVLITNENAFSTIYAAIYANRPEVVKLLIDYGANPDATDKATSIPLLAYAILNPSITATEIVRVLLCLGANPHAIPSHMWESMHDHHEKPQNGPNSWALWCDEENQSLLKNSLNISMKYYLLQASKNDLSTSFQRKGARHLSPSIVGQNYAIKRTKDCLTAHRICKGNAPFVMAFVGLPGHGKRTLARTLGNFQEMSPFNTTGQLVPGDNNGPLAPKSNKGGLDVVFIDGDNVDHSWLKMVLNGVISATHRDAETCKTARTKVVYILSLTQSEESASRAYANKLISSGCDQKDAGFLYRMENEVESQLRTELIQTYGASIAGRIQHIIPFVPFTPLESSVLAHRFLIEGLHSMFRDYTRRDYPNSRQLHRIELRASDDVYRYLGAPSNGYGARFVEQKVTSKVVLPIVQQYLEKLYRDVNSFKGLITIETTWKKSESDNLDTIVFGGEMKAAIAVDVE</sequence>
<dbReference type="AlphaFoldDB" id="A0A0J6YE78"/>
<accession>A0A0J6YE78</accession>
<dbReference type="InterPro" id="IPR027417">
    <property type="entry name" value="P-loop_NTPase"/>
</dbReference>
<dbReference type="SUPFAM" id="SSF48403">
    <property type="entry name" value="Ankyrin repeat"/>
    <property type="match status" value="1"/>
</dbReference>
<reference evidence="6" key="1">
    <citation type="journal article" date="2010" name="Genome Res.">
        <title>Population genomic sequencing of Coccidioides fungi reveals recent hybridization and transposon control.</title>
        <authorList>
            <person name="Neafsey D.E."/>
            <person name="Barker B.M."/>
            <person name="Sharpton T.J."/>
            <person name="Stajich J.E."/>
            <person name="Park D.J."/>
            <person name="Whiston E."/>
            <person name="Hung C.-Y."/>
            <person name="McMahan C."/>
            <person name="White J."/>
            <person name="Sykes S."/>
            <person name="Heiman D."/>
            <person name="Young S."/>
            <person name="Zeng Q."/>
            <person name="Abouelleil A."/>
            <person name="Aftuck L."/>
            <person name="Bessette D."/>
            <person name="Brown A."/>
            <person name="FitzGerald M."/>
            <person name="Lui A."/>
            <person name="Macdonald J.P."/>
            <person name="Priest M."/>
            <person name="Orbach M.J."/>
            <person name="Galgiani J.N."/>
            <person name="Kirkland T.N."/>
            <person name="Cole G.T."/>
            <person name="Birren B.W."/>
            <person name="Henn M.R."/>
            <person name="Taylor J.W."/>
            <person name="Rounsley S.D."/>
        </authorList>
    </citation>
    <scope>NUCLEOTIDE SEQUENCE [LARGE SCALE GENOMIC DNA]</scope>
    <source>
        <strain evidence="6">RMSCC 2394</strain>
    </source>
</reference>
<protein>
    <recommendedName>
        <fullName evidence="4">C3H1-type domain-containing protein</fullName>
    </recommendedName>
</protein>
<dbReference type="Pfam" id="PF12796">
    <property type="entry name" value="Ank_2"/>
    <property type="match status" value="1"/>
</dbReference>
<dbReference type="InterPro" id="IPR002110">
    <property type="entry name" value="Ankyrin_rpt"/>
</dbReference>